<evidence type="ECO:0000313" key="2">
    <source>
        <dbReference type="Proteomes" id="UP000050501"/>
    </source>
</evidence>
<name>A0A0P6XK38_9CHLR</name>
<keyword evidence="2" id="KW-1185">Reference proteome</keyword>
<reference evidence="1 2" key="1">
    <citation type="submission" date="2015-07" db="EMBL/GenBank/DDBJ databases">
        <title>Genome sequence of Levilinea saccharolytica DSM 16555.</title>
        <authorList>
            <person name="Hemp J."/>
            <person name="Ward L.M."/>
            <person name="Pace L.A."/>
            <person name="Fischer W.W."/>
        </authorList>
    </citation>
    <scope>NUCLEOTIDE SEQUENCE [LARGE SCALE GENOMIC DNA]</scope>
    <source>
        <strain evidence="1 2">KIBI-1</strain>
    </source>
</reference>
<accession>A0A0P6XK38</accession>
<protein>
    <submittedName>
        <fullName evidence="1">Uncharacterized protein</fullName>
    </submittedName>
</protein>
<evidence type="ECO:0000313" key="1">
    <source>
        <dbReference type="EMBL" id="KPL83461.1"/>
    </source>
</evidence>
<dbReference type="AlphaFoldDB" id="A0A0P6XK38"/>
<sequence>MVERLFLLGSLLVEEWAQEEPGVGALLLELRRGLGQHIFGKWGSGCRHWQDSIDPDEDSRRWPAWVGDNSDWTAKDRLTLYLRRRIYLKRGK</sequence>
<organism evidence="1 2">
    <name type="scientific">Levilinea saccharolytica</name>
    <dbReference type="NCBI Taxonomy" id="229921"/>
    <lineage>
        <taxon>Bacteria</taxon>
        <taxon>Bacillati</taxon>
        <taxon>Chloroflexota</taxon>
        <taxon>Anaerolineae</taxon>
        <taxon>Anaerolineales</taxon>
        <taxon>Anaerolineaceae</taxon>
        <taxon>Levilinea</taxon>
    </lineage>
</organism>
<dbReference type="EMBL" id="LGCM01000031">
    <property type="protein sequence ID" value="KPL83461.1"/>
    <property type="molecule type" value="Genomic_DNA"/>
</dbReference>
<dbReference type="STRING" id="229921.ADN01_08115"/>
<dbReference type="Proteomes" id="UP000050501">
    <property type="component" value="Unassembled WGS sequence"/>
</dbReference>
<gene>
    <name evidence="1" type="ORF">ADN01_08115</name>
</gene>
<proteinExistence type="predicted"/>
<comment type="caution">
    <text evidence="1">The sequence shown here is derived from an EMBL/GenBank/DDBJ whole genome shotgun (WGS) entry which is preliminary data.</text>
</comment>